<organism evidence="1 2">
    <name type="scientific">Acacia crassicarpa</name>
    <name type="common">northern wattle</name>
    <dbReference type="NCBI Taxonomy" id="499986"/>
    <lineage>
        <taxon>Eukaryota</taxon>
        <taxon>Viridiplantae</taxon>
        <taxon>Streptophyta</taxon>
        <taxon>Embryophyta</taxon>
        <taxon>Tracheophyta</taxon>
        <taxon>Spermatophyta</taxon>
        <taxon>Magnoliopsida</taxon>
        <taxon>eudicotyledons</taxon>
        <taxon>Gunneridae</taxon>
        <taxon>Pentapetalae</taxon>
        <taxon>rosids</taxon>
        <taxon>fabids</taxon>
        <taxon>Fabales</taxon>
        <taxon>Fabaceae</taxon>
        <taxon>Caesalpinioideae</taxon>
        <taxon>mimosoid clade</taxon>
        <taxon>Acacieae</taxon>
        <taxon>Acacia</taxon>
    </lineage>
</organism>
<dbReference type="AlphaFoldDB" id="A0AAE1K5J3"/>
<dbReference type="PANTHER" id="PTHR43675:SF30">
    <property type="entry name" value="CYCLOPROPANE-FATTY-ACYL-PHOSPHOLIPID SYNTHASE"/>
    <property type="match status" value="1"/>
</dbReference>
<dbReference type="GO" id="GO:0008168">
    <property type="term" value="F:methyltransferase activity"/>
    <property type="evidence" value="ECO:0007669"/>
    <property type="project" value="TreeGrafter"/>
</dbReference>
<reference evidence="1" key="1">
    <citation type="submission" date="2023-10" db="EMBL/GenBank/DDBJ databases">
        <title>Chromosome-level genome of the transformable northern wattle, Acacia crassicarpa.</title>
        <authorList>
            <person name="Massaro I."/>
            <person name="Sinha N.R."/>
            <person name="Poethig S."/>
            <person name="Leichty A.R."/>
        </authorList>
    </citation>
    <scope>NUCLEOTIDE SEQUENCE</scope>
    <source>
        <strain evidence="1">Acra3RX</strain>
        <tissue evidence="1">Leaf</tissue>
    </source>
</reference>
<protein>
    <submittedName>
        <fullName evidence="1">Uncharacterized protein</fullName>
    </submittedName>
</protein>
<gene>
    <name evidence="1" type="ORF">QN277_027154</name>
</gene>
<comment type="caution">
    <text evidence="1">The sequence shown here is derived from an EMBL/GenBank/DDBJ whole genome shotgun (WGS) entry which is preliminary data.</text>
</comment>
<dbReference type="EMBL" id="JAWXYG010000008">
    <property type="protein sequence ID" value="KAK4266194.1"/>
    <property type="molecule type" value="Genomic_DNA"/>
</dbReference>
<dbReference type="Pfam" id="PF02353">
    <property type="entry name" value="CMAS"/>
    <property type="match status" value="1"/>
</dbReference>
<sequence length="174" mass="19853">MTEQISSTFRLPCGKHIAPSWTEQGAQLLVTAFLKSSLYGCLTLLEEGGIFSLRGTWERESIEKCYQGPQSSILLEDAYINGDFSFVDQDKGPLNFFLILIVNRDNSILNNRGWWAPILFTSCRASAKFFIEHALTNNSLTQARRNISRHYDLSNELFALFLDETMTYSFCVQE</sequence>
<dbReference type="Gene3D" id="3.40.50.150">
    <property type="entry name" value="Vaccinia Virus protein VP39"/>
    <property type="match status" value="1"/>
</dbReference>
<proteinExistence type="predicted"/>
<dbReference type="SUPFAM" id="SSF53335">
    <property type="entry name" value="S-adenosyl-L-methionine-dependent methyltransferases"/>
    <property type="match status" value="1"/>
</dbReference>
<accession>A0AAE1K5J3</accession>
<dbReference type="Proteomes" id="UP001293593">
    <property type="component" value="Unassembled WGS sequence"/>
</dbReference>
<dbReference type="PANTHER" id="PTHR43675">
    <property type="entry name" value="ARSENITE METHYLTRANSFERASE"/>
    <property type="match status" value="1"/>
</dbReference>
<dbReference type="InterPro" id="IPR026669">
    <property type="entry name" value="Arsenite_MeTrfase-like"/>
</dbReference>
<dbReference type="InterPro" id="IPR029063">
    <property type="entry name" value="SAM-dependent_MTases_sf"/>
</dbReference>
<evidence type="ECO:0000313" key="2">
    <source>
        <dbReference type="Proteomes" id="UP001293593"/>
    </source>
</evidence>
<keyword evidence="2" id="KW-1185">Reference proteome</keyword>
<evidence type="ECO:0000313" key="1">
    <source>
        <dbReference type="EMBL" id="KAK4266194.1"/>
    </source>
</evidence>
<name>A0AAE1K5J3_9FABA</name>